<comment type="similarity">
    <text evidence="10">Belongs to the PlsY family.</text>
</comment>
<comment type="subunit">
    <text evidence="10">Probably interacts with PlsX.</text>
</comment>
<dbReference type="GO" id="GO:0043772">
    <property type="term" value="F:acyl-phosphate glycerol-3-phosphate acyltransferase activity"/>
    <property type="evidence" value="ECO:0007669"/>
    <property type="project" value="UniProtKB-UniRule"/>
</dbReference>
<dbReference type="EC" id="2.3.1.275" evidence="10"/>
<evidence type="ECO:0000256" key="8">
    <source>
        <dbReference type="ARBA" id="ARBA00023209"/>
    </source>
</evidence>
<evidence type="ECO:0000256" key="6">
    <source>
        <dbReference type="ARBA" id="ARBA00023098"/>
    </source>
</evidence>
<dbReference type="Pfam" id="PF02660">
    <property type="entry name" value="G3P_acyltransf"/>
    <property type="match status" value="1"/>
</dbReference>
<organism evidence="11">
    <name type="scientific">uncultured Sulfurovum sp</name>
    <dbReference type="NCBI Taxonomy" id="269237"/>
    <lineage>
        <taxon>Bacteria</taxon>
        <taxon>Pseudomonadati</taxon>
        <taxon>Campylobacterota</taxon>
        <taxon>Epsilonproteobacteria</taxon>
        <taxon>Campylobacterales</taxon>
        <taxon>Sulfurovaceae</taxon>
        <taxon>Sulfurovum</taxon>
        <taxon>environmental samples</taxon>
    </lineage>
</organism>
<evidence type="ECO:0000256" key="10">
    <source>
        <dbReference type="HAMAP-Rule" id="MF_01043"/>
    </source>
</evidence>
<dbReference type="AlphaFoldDB" id="A0A6S6T4B3"/>
<keyword evidence="9 10" id="KW-1208">Phospholipid metabolism</keyword>
<dbReference type="SMART" id="SM01207">
    <property type="entry name" value="G3P_acyltransf"/>
    <property type="match status" value="1"/>
</dbReference>
<accession>A0A6S6T4B3</accession>
<dbReference type="PANTHER" id="PTHR30309">
    <property type="entry name" value="INNER MEMBRANE PROTEIN YGIH"/>
    <property type="match status" value="1"/>
</dbReference>
<dbReference type="GO" id="GO:0008654">
    <property type="term" value="P:phospholipid biosynthetic process"/>
    <property type="evidence" value="ECO:0007669"/>
    <property type="project" value="UniProtKB-UniRule"/>
</dbReference>
<comment type="subcellular location">
    <subcellularLocation>
        <location evidence="10">Cell membrane</location>
        <topology evidence="10">Multi-pass membrane protein</topology>
    </subcellularLocation>
</comment>
<dbReference type="EMBL" id="CACVAX010000050">
    <property type="protein sequence ID" value="CAA6817981.1"/>
    <property type="molecule type" value="Genomic_DNA"/>
</dbReference>
<evidence type="ECO:0000256" key="3">
    <source>
        <dbReference type="ARBA" id="ARBA00022679"/>
    </source>
</evidence>
<evidence type="ECO:0000256" key="1">
    <source>
        <dbReference type="ARBA" id="ARBA00022475"/>
    </source>
</evidence>
<protein>
    <recommendedName>
        <fullName evidence="10">Glycerol-3-phosphate acyltransferase</fullName>
    </recommendedName>
    <alternativeName>
        <fullName evidence="10">Acyl-PO4 G3P acyltransferase</fullName>
    </alternativeName>
    <alternativeName>
        <fullName evidence="10">Acyl-phosphate--glycerol-3-phosphate acyltransferase</fullName>
    </alternativeName>
    <alternativeName>
        <fullName evidence="10">G3P acyltransferase</fullName>
        <shortName evidence="10">GPAT</shortName>
        <ecNumber evidence="10">2.3.1.275</ecNumber>
    </alternativeName>
    <alternativeName>
        <fullName evidence="10">Lysophosphatidic acid synthase</fullName>
        <shortName evidence="10">LPA synthase</shortName>
    </alternativeName>
</protein>
<sequence length="212" mass="22767">MEIPVDFLLNQNVLLYLTAYLLAGVPFGFILAKVFAGVDVRKEGSGNIGATNVLRVLKEKAPHLAKKLTITTFVLDALKGAVIILIAMALGAEPSVLWTIAVLSVLGHCFSPFLGFEGGKGVATGFGVLLILQPIPSIIAIVVWLIAGKVLKISSLSSLIGLIALLISSYIINPSIEGIDAHTPIWIIAFVIFYKHIPNIIRVFNKEETQVI</sequence>
<keyword evidence="5 10" id="KW-1133">Transmembrane helix</keyword>
<comment type="function">
    <text evidence="10">Catalyzes the transfer of an acyl group from acyl-phosphate (acyl-PO(4)) to glycerol-3-phosphate (G3P) to form lysophosphatidic acid (LPA). This enzyme utilizes acyl-phosphate as fatty acyl donor, but not acyl-CoA or acyl-ACP.</text>
</comment>
<reference evidence="11" key="1">
    <citation type="submission" date="2020-01" db="EMBL/GenBank/DDBJ databases">
        <authorList>
            <person name="Meier V. D."/>
            <person name="Meier V D."/>
        </authorList>
    </citation>
    <scope>NUCLEOTIDE SEQUENCE</scope>
    <source>
        <strain evidence="11">HLG_WM_MAG_04</strain>
    </source>
</reference>
<dbReference type="NCBIfam" id="TIGR00023">
    <property type="entry name" value="glycerol-3-phosphate 1-O-acyltransferase PlsY"/>
    <property type="match status" value="1"/>
</dbReference>
<keyword evidence="11" id="KW-0012">Acyltransferase</keyword>
<dbReference type="HAMAP" id="MF_01043">
    <property type="entry name" value="PlsY"/>
    <property type="match status" value="1"/>
</dbReference>
<keyword evidence="4 10" id="KW-0812">Transmembrane</keyword>
<name>A0A6S6T4B3_9BACT</name>
<keyword evidence="3 10" id="KW-0808">Transferase</keyword>
<proteinExistence type="inferred from homology"/>
<evidence type="ECO:0000256" key="5">
    <source>
        <dbReference type="ARBA" id="ARBA00022989"/>
    </source>
</evidence>
<feature type="transmembrane region" description="Helical" evidence="10">
    <location>
        <begin position="153"/>
        <end position="173"/>
    </location>
</feature>
<keyword evidence="6 10" id="KW-0443">Lipid metabolism</keyword>
<evidence type="ECO:0000256" key="4">
    <source>
        <dbReference type="ARBA" id="ARBA00022692"/>
    </source>
</evidence>
<keyword evidence="2 10" id="KW-0444">Lipid biosynthesis</keyword>
<comment type="catalytic activity">
    <reaction evidence="10">
        <text>an acyl phosphate + sn-glycerol 3-phosphate = a 1-acyl-sn-glycero-3-phosphate + phosphate</text>
        <dbReference type="Rhea" id="RHEA:34075"/>
        <dbReference type="ChEBI" id="CHEBI:43474"/>
        <dbReference type="ChEBI" id="CHEBI:57597"/>
        <dbReference type="ChEBI" id="CHEBI:57970"/>
        <dbReference type="ChEBI" id="CHEBI:59918"/>
        <dbReference type="EC" id="2.3.1.275"/>
    </reaction>
</comment>
<feature type="transmembrane region" description="Helical" evidence="10">
    <location>
        <begin position="185"/>
        <end position="204"/>
    </location>
</feature>
<keyword evidence="1 10" id="KW-1003">Cell membrane</keyword>
<dbReference type="UniPathway" id="UPA00085"/>
<evidence type="ECO:0000256" key="2">
    <source>
        <dbReference type="ARBA" id="ARBA00022516"/>
    </source>
</evidence>
<keyword evidence="7 10" id="KW-0472">Membrane</keyword>
<evidence type="ECO:0000256" key="9">
    <source>
        <dbReference type="ARBA" id="ARBA00023264"/>
    </source>
</evidence>
<dbReference type="GO" id="GO:0005886">
    <property type="term" value="C:plasma membrane"/>
    <property type="evidence" value="ECO:0007669"/>
    <property type="project" value="UniProtKB-SubCell"/>
</dbReference>
<gene>
    <name evidence="10" type="primary">plsY</name>
    <name evidence="11" type="ORF">HELGO_WM8163</name>
</gene>
<dbReference type="PANTHER" id="PTHR30309:SF0">
    <property type="entry name" value="GLYCEROL-3-PHOSPHATE ACYLTRANSFERASE-RELATED"/>
    <property type="match status" value="1"/>
</dbReference>
<evidence type="ECO:0000256" key="7">
    <source>
        <dbReference type="ARBA" id="ARBA00023136"/>
    </source>
</evidence>
<evidence type="ECO:0000313" key="11">
    <source>
        <dbReference type="EMBL" id="CAA6817981.1"/>
    </source>
</evidence>
<dbReference type="InterPro" id="IPR003811">
    <property type="entry name" value="G3P_acylTferase_PlsY"/>
</dbReference>
<keyword evidence="8 10" id="KW-0594">Phospholipid biosynthesis</keyword>
<feature type="transmembrane region" description="Helical" evidence="10">
    <location>
        <begin position="128"/>
        <end position="147"/>
    </location>
</feature>
<feature type="transmembrane region" description="Helical" evidence="10">
    <location>
        <begin position="13"/>
        <end position="32"/>
    </location>
</feature>
<comment type="pathway">
    <text evidence="10">Lipid metabolism; phospholipid metabolism.</text>
</comment>